<dbReference type="GO" id="GO:0004642">
    <property type="term" value="F:phosphoribosylformylglycinamidine synthase activity"/>
    <property type="evidence" value="ECO:0007669"/>
    <property type="project" value="UniProtKB-EC"/>
</dbReference>
<evidence type="ECO:0000313" key="5">
    <source>
        <dbReference type="Proteomes" id="UP000316213"/>
    </source>
</evidence>
<dbReference type="InterPro" id="IPR029062">
    <property type="entry name" value="Class_I_gatase-like"/>
</dbReference>
<reference evidence="4 5" key="1">
    <citation type="submission" date="2019-02" db="EMBL/GenBank/DDBJ databases">
        <title>Deep-cultivation of Planctomycetes and their phenomic and genomic characterization uncovers novel biology.</title>
        <authorList>
            <person name="Wiegand S."/>
            <person name="Jogler M."/>
            <person name="Boedeker C."/>
            <person name="Pinto D."/>
            <person name="Vollmers J."/>
            <person name="Rivas-Marin E."/>
            <person name="Kohn T."/>
            <person name="Peeters S.H."/>
            <person name="Heuer A."/>
            <person name="Rast P."/>
            <person name="Oberbeckmann S."/>
            <person name="Bunk B."/>
            <person name="Jeske O."/>
            <person name="Meyerdierks A."/>
            <person name="Storesund J.E."/>
            <person name="Kallscheuer N."/>
            <person name="Luecker S."/>
            <person name="Lage O.M."/>
            <person name="Pohl T."/>
            <person name="Merkel B.J."/>
            <person name="Hornburger P."/>
            <person name="Mueller R.-W."/>
            <person name="Bruemmer F."/>
            <person name="Labrenz M."/>
            <person name="Spormann A.M."/>
            <person name="Op Den Camp H."/>
            <person name="Overmann J."/>
            <person name="Amann R."/>
            <person name="Jetten M.S.M."/>
            <person name="Mascher T."/>
            <person name="Medema M.H."/>
            <person name="Devos D.P."/>
            <person name="Kaster A.-K."/>
            <person name="Ovreas L."/>
            <person name="Rohde M."/>
            <person name="Galperin M.Y."/>
            <person name="Jogler C."/>
        </authorList>
    </citation>
    <scope>NUCLEOTIDE SEQUENCE [LARGE SCALE GENOMIC DNA]</scope>
    <source>
        <strain evidence="4 5">Pla100</strain>
    </source>
</reference>
<dbReference type="AlphaFoldDB" id="A0A5C6ACH4"/>
<accession>A0A5C6ACH4</accession>
<evidence type="ECO:0000256" key="2">
    <source>
        <dbReference type="SAM" id="SignalP"/>
    </source>
</evidence>
<keyword evidence="2" id="KW-0732">Signal</keyword>
<gene>
    <name evidence="4" type="primary">purQ</name>
    <name evidence="4" type="ORF">Pla100_24510</name>
</gene>
<evidence type="ECO:0000313" key="4">
    <source>
        <dbReference type="EMBL" id="TWT97299.1"/>
    </source>
</evidence>
<dbReference type="SUPFAM" id="SSF52317">
    <property type="entry name" value="Class I glutamine amidotransferase-like"/>
    <property type="match status" value="1"/>
</dbReference>
<dbReference type="Gene3D" id="3.40.50.880">
    <property type="match status" value="1"/>
</dbReference>
<feature type="region of interest" description="Disordered" evidence="1">
    <location>
        <begin position="452"/>
        <end position="471"/>
    </location>
</feature>
<dbReference type="OrthoDB" id="9792664at2"/>
<feature type="signal peptide" evidence="2">
    <location>
        <begin position="1"/>
        <end position="21"/>
    </location>
</feature>
<organism evidence="4 5">
    <name type="scientific">Neorhodopirellula pilleata</name>
    <dbReference type="NCBI Taxonomy" id="2714738"/>
    <lineage>
        <taxon>Bacteria</taxon>
        <taxon>Pseudomonadati</taxon>
        <taxon>Planctomycetota</taxon>
        <taxon>Planctomycetia</taxon>
        <taxon>Pirellulales</taxon>
        <taxon>Pirellulaceae</taxon>
        <taxon>Neorhodopirellula</taxon>
    </lineage>
</organism>
<protein>
    <submittedName>
        <fullName evidence="4">Phosphoribosylformylglycinamidine synthase 1</fullName>
        <ecNumber evidence="4">6.3.5.3</ecNumber>
    </submittedName>
</protein>
<dbReference type="Pfam" id="PF01965">
    <property type="entry name" value="DJ-1_PfpI"/>
    <property type="match status" value="1"/>
</dbReference>
<evidence type="ECO:0000259" key="3">
    <source>
        <dbReference type="Pfam" id="PF01965"/>
    </source>
</evidence>
<keyword evidence="5" id="KW-1185">Reference proteome</keyword>
<dbReference type="InterPro" id="IPR002818">
    <property type="entry name" value="DJ-1/PfpI"/>
</dbReference>
<sequence length="471" mass="51465" precursor="true">MQRNWPLLFLFLLFDPALGSAQSSSQWRNLVSAVSPSDHAIAGAWSKTDDTLRTAAEASSRLAIPGDVPREYDLRVSFTRESGQHSVAVFLTCGSGRASFEVDAWAQHLAGFQAIAGQDCRSNPTRVENQHLQNGRRYELELRVRRQGVAAFIDGVNVVTYQGDGSDLSLLPLWQLPSQFQLGVGAYQSAVTFHRIELREASGAMPSASPVAMDRSASATPKAGQESRSVAMPNASQAARRSTAQRGRVLFVIADRHFFYREYAEPREELERAGFKVDVAAWNRASCYPHENSGQGSDGGEVRPDVALTDVDPERYDAIVFPGGWGVSMYQYAFEGRYNHPEYNGDVGKKQAANHLINSFVKSDKYVCGICNGVSVLAWSRVNGKSLLAGKQCTAPTRSAPPGVYNGRPGSPSIRWHVEQNRGRLVPAGSIGNPQSRADDVVVDDKIITAEDDQSAREAGRQLAELLSHPE</sequence>
<dbReference type="Gene3D" id="2.60.120.560">
    <property type="entry name" value="Exo-inulinase, domain 1"/>
    <property type="match status" value="1"/>
</dbReference>
<dbReference type="Proteomes" id="UP000316213">
    <property type="component" value="Unassembled WGS sequence"/>
</dbReference>
<dbReference type="EC" id="6.3.5.3" evidence="4"/>
<dbReference type="GO" id="GO:0005737">
    <property type="term" value="C:cytoplasm"/>
    <property type="evidence" value="ECO:0007669"/>
    <property type="project" value="TreeGrafter"/>
</dbReference>
<comment type="caution">
    <text evidence="4">The sequence shown here is derived from an EMBL/GenBank/DDBJ whole genome shotgun (WGS) entry which is preliminary data.</text>
</comment>
<dbReference type="PANTHER" id="PTHR48094">
    <property type="entry name" value="PROTEIN/NUCLEIC ACID DEGLYCASE DJ-1-RELATED"/>
    <property type="match status" value="1"/>
</dbReference>
<dbReference type="InterPro" id="IPR050325">
    <property type="entry name" value="Prot/Nucl_acid_deglycase"/>
</dbReference>
<keyword evidence="4" id="KW-0436">Ligase</keyword>
<feature type="region of interest" description="Disordered" evidence="1">
    <location>
        <begin position="204"/>
        <end position="241"/>
    </location>
</feature>
<feature type="chain" id="PRO_5023124852" evidence="2">
    <location>
        <begin position="22"/>
        <end position="471"/>
    </location>
</feature>
<proteinExistence type="predicted"/>
<name>A0A5C6ACH4_9BACT</name>
<dbReference type="RefSeq" id="WP_146577910.1">
    <property type="nucleotide sequence ID" value="NZ_SJPM01000004.1"/>
</dbReference>
<dbReference type="EMBL" id="SJPM01000004">
    <property type="protein sequence ID" value="TWT97299.1"/>
    <property type="molecule type" value="Genomic_DNA"/>
</dbReference>
<evidence type="ECO:0000256" key="1">
    <source>
        <dbReference type="SAM" id="MobiDB-lite"/>
    </source>
</evidence>
<feature type="domain" description="DJ-1/PfpI" evidence="3">
    <location>
        <begin position="248"/>
        <end position="326"/>
    </location>
</feature>